<dbReference type="Proteomes" id="UP000291343">
    <property type="component" value="Unassembled WGS sequence"/>
</dbReference>
<dbReference type="AlphaFoldDB" id="A0A482WWT6"/>
<keyword evidence="2" id="KW-1185">Reference proteome</keyword>
<organism evidence="1 2">
    <name type="scientific">Laodelphax striatellus</name>
    <name type="common">Small brown planthopper</name>
    <name type="synonym">Delphax striatella</name>
    <dbReference type="NCBI Taxonomy" id="195883"/>
    <lineage>
        <taxon>Eukaryota</taxon>
        <taxon>Metazoa</taxon>
        <taxon>Ecdysozoa</taxon>
        <taxon>Arthropoda</taxon>
        <taxon>Hexapoda</taxon>
        <taxon>Insecta</taxon>
        <taxon>Pterygota</taxon>
        <taxon>Neoptera</taxon>
        <taxon>Paraneoptera</taxon>
        <taxon>Hemiptera</taxon>
        <taxon>Auchenorrhyncha</taxon>
        <taxon>Fulgoroidea</taxon>
        <taxon>Delphacidae</taxon>
        <taxon>Criomorphinae</taxon>
        <taxon>Laodelphax</taxon>
    </lineage>
</organism>
<name>A0A482WWT6_LAOST</name>
<comment type="caution">
    <text evidence="1">The sequence shown here is derived from an EMBL/GenBank/DDBJ whole genome shotgun (WGS) entry which is preliminary data.</text>
</comment>
<protein>
    <submittedName>
        <fullName evidence="1">Uncharacterized protein</fullName>
    </submittedName>
</protein>
<accession>A0A482WWT6</accession>
<gene>
    <name evidence="1" type="ORF">LSTR_LSTR016330</name>
</gene>
<dbReference type="EMBL" id="QKKF02023420">
    <property type="protein sequence ID" value="RZF37752.1"/>
    <property type="molecule type" value="Genomic_DNA"/>
</dbReference>
<evidence type="ECO:0000313" key="2">
    <source>
        <dbReference type="Proteomes" id="UP000291343"/>
    </source>
</evidence>
<reference evidence="1 2" key="1">
    <citation type="journal article" date="2017" name="Gigascience">
        <title>Genome sequence of the small brown planthopper, Laodelphax striatellus.</title>
        <authorList>
            <person name="Zhu J."/>
            <person name="Jiang F."/>
            <person name="Wang X."/>
            <person name="Yang P."/>
            <person name="Bao Y."/>
            <person name="Zhao W."/>
            <person name="Wang W."/>
            <person name="Lu H."/>
            <person name="Wang Q."/>
            <person name="Cui N."/>
            <person name="Li J."/>
            <person name="Chen X."/>
            <person name="Luo L."/>
            <person name="Yu J."/>
            <person name="Kang L."/>
            <person name="Cui F."/>
        </authorList>
    </citation>
    <scope>NUCLEOTIDE SEQUENCE [LARGE SCALE GENOMIC DNA]</scope>
    <source>
        <strain evidence="1">Lst14</strain>
    </source>
</reference>
<dbReference type="InParanoid" id="A0A482WWT6"/>
<sequence>MSLNRPHLVAPSARNQNNRIVPQPLRNSLPHQQVATLAATHDDSLNTSDMCMTEPISSKLYTTDIDMSHTTGDMLLTPVAGDTSSGDISFTLCEPGRPVNNVSTSMNFTSAANEAVSNCGYR</sequence>
<evidence type="ECO:0000313" key="1">
    <source>
        <dbReference type="EMBL" id="RZF37752.1"/>
    </source>
</evidence>
<proteinExistence type="predicted"/>